<evidence type="ECO:0000313" key="2">
    <source>
        <dbReference type="Proteomes" id="UP001160499"/>
    </source>
</evidence>
<keyword evidence="2" id="KW-1185">Reference proteome</keyword>
<name>A0ABT6LGL1_9ACTN</name>
<proteinExistence type="predicted"/>
<dbReference type="EMBL" id="JARXVH010000004">
    <property type="protein sequence ID" value="MDH6215430.1"/>
    <property type="molecule type" value="Genomic_DNA"/>
</dbReference>
<sequence length="70" mass="7376">MRITRTVPVRHAPHAALAVPTATPFPGQASVAGGPQVLPFGTEPLFRDHPQGELPQVGRALFTMAHARSG</sequence>
<evidence type="ECO:0000313" key="1">
    <source>
        <dbReference type="EMBL" id="MDH6215430.1"/>
    </source>
</evidence>
<accession>A0ABT6LGL1</accession>
<protein>
    <submittedName>
        <fullName evidence="1">Uncharacterized protein</fullName>
    </submittedName>
</protein>
<organism evidence="1 2">
    <name type="scientific">Streptomyces pseudovenezuelae</name>
    <dbReference type="NCBI Taxonomy" id="67350"/>
    <lineage>
        <taxon>Bacteria</taxon>
        <taxon>Bacillati</taxon>
        <taxon>Actinomycetota</taxon>
        <taxon>Actinomycetes</taxon>
        <taxon>Kitasatosporales</taxon>
        <taxon>Streptomycetaceae</taxon>
        <taxon>Streptomyces</taxon>
        <taxon>Streptomyces aurantiacus group</taxon>
    </lineage>
</organism>
<comment type="caution">
    <text evidence="1">The sequence shown here is derived from an EMBL/GenBank/DDBJ whole genome shotgun (WGS) entry which is preliminary data.</text>
</comment>
<gene>
    <name evidence="1" type="ORF">M2283_002734</name>
</gene>
<dbReference type="Proteomes" id="UP001160499">
    <property type="component" value="Unassembled WGS sequence"/>
</dbReference>
<dbReference type="RefSeq" id="WP_280876425.1">
    <property type="nucleotide sequence ID" value="NZ_JARXVH010000004.1"/>
</dbReference>
<reference evidence="1 2" key="1">
    <citation type="submission" date="2023-04" db="EMBL/GenBank/DDBJ databases">
        <title>Forest soil microbial communities from Buena Vista Peninsula, Colon Province, Panama.</title>
        <authorList>
            <person name="Bouskill N."/>
        </authorList>
    </citation>
    <scope>NUCLEOTIDE SEQUENCE [LARGE SCALE GENOMIC DNA]</scope>
    <source>
        <strain evidence="1 2">GGS1</strain>
    </source>
</reference>